<proteinExistence type="predicted"/>
<dbReference type="AlphaFoldDB" id="A0A381YN04"/>
<name>A0A381YN04_9ZZZZ</name>
<gene>
    <name evidence="1" type="ORF">METZ01_LOCUS130865</name>
</gene>
<sequence length="89" mass="10379">MMYVCSLEGRYSEHSYVLGVFDSMSKARKAADIEIKRRSKKKYLNKTEYKSTIIPVLMNVPLVAWTVEDWDSEEIHDEEDSTISNPFNI</sequence>
<accession>A0A381YN04</accession>
<organism evidence="1">
    <name type="scientific">marine metagenome</name>
    <dbReference type="NCBI Taxonomy" id="408172"/>
    <lineage>
        <taxon>unclassified sequences</taxon>
        <taxon>metagenomes</taxon>
        <taxon>ecological metagenomes</taxon>
    </lineage>
</organism>
<dbReference type="EMBL" id="UINC01018547">
    <property type="protein sequence ID" value="SVA78011.1"/>
    <property type="molecule type" value="Genomic_DNA"/>
</dbReference>
<protein>
    <submittedName>
        <fullName evidence="1">Uncharacterized protein</fullName>
    </submittedName>
</protein>
<reference evidence="1" key="1">
    <citation type="submission" date="2018-05" db="EMBL/GenBank/DDBJ databases">
        <authorList>
            <person name="Lanie J.A."/>
            <person name="Ng W.-L."/>
            <person name="Kazmierczak K.M."/>
            <person name="Andrzejewski T.M."/>
            <person name="Davidsen T.M."/>
            <person name="Wayne K.J."/>
            <person name="Tettelin H."/>
            <person name="Glass J.I."/>
            <person name="Rusch D."/>
            <person name="Podicherti R."/>
            <person name="Tsui H.-C.T."/>
            <person name="Winkler M.E."/>
        </authorList>
    </citation>
    <scope>NUCLEOTIDE SEQUENCE</scope>
</reference>
<evidence type="ECO:0000313" key="1">
    <source>
        <dbReference type="EMBL" id="SVA78011.1"/>
    </source>
</evidence>